<dbReference type="Pfam" id="PF00085">
    <property type="entry name" value="Thioredoxin"/>
    <property type="match status" value="1"/>
</dbReference>
<dbReference type="SUPFAM" id="SSF52833">
    <property type="entry name" value="Thioredoxin-like"/>
    <property type="match status" value="1"/>
</dbReference>
<dbReference type="GO" id="GO:0045454">
    <property type="term" value="P:cell redox homeostasis"/>
    <property type="evidence" value="ECO:0007669"/>
    <property type="project" value="TreeGrafter"/>
</dbReference>
<dbReference type="PRINTS" id="PR00421">
    <property type="entry name" value="THIOREDOXIN"/>
</dbReference>
<evidence type="ECO:0000256" key="3">
    <source>
        <dbReference type="ARBA" id="ARBA00023157"/>
    </source>
</evidence>
<keyword evidence="4" id="KW-0676">Redox-active center</keyword>
<evidence type="ECO:0000256" key="4">
    <source>
        <dbReference type="ARBA" id="ARBA00023284"/>
    </source>
</evidence>
<accession>A0A0S7B9B3</accession>
<proteinExistence type="predicted"/>
<dbReference type="CDD" id="cd02947">
    <property type="entry name" value="TRX_family"/>
    <property type="match status" value="1"/>
</dbReference>
<dbReference type="PANTHER" id="PTHR43601">
    <property type="entry name" value="THIOREDOXIN, MITOCHONDRIAL"/>
    <property type="match status" value="1"/>
</dbReference>
<dbReference type="SUPFAM" id="SSF48452">
    <property type="entry name" value="TPR-like"/>
    <property type="match status" value="1"/>
</dbReference>
<keyword evidence="2" id="KW-0249">Electron transport</keyword>
<dbReference type="PROSITE" id="PS51352">
    <property type="entry name" value="THIOREDOXIN_2"/>
    <property type="match status" value="1"/>
</dbReference>
<dbReference type="Gene3D" id="3.40.30.10">
    <property type="entry name" value="Glutaredoxin"/>
    <property type="match status" value="1"/>
</dbReference>
<dbReference type="Gene3D" id="1.25.40.10">
    <property type="entry name" value="Tetratricopeptide repeat domain"/>
    <property type="match status" value="2"/>
</dbReference>
<evidence type="ECO:0000313" key="6">
    <source>
        <dbReference type="EMBL" id="GAP14063.1"/>
    </source>
</evidence>
<organism evidence="6">
    <name type="scientific">Longilinea arvoryzae</name>
    <dbReference type="NCBI Taxonomy" id="360412"/>
    <lineage>
        <taxon>Bacteria</taxon>
        <taxon>Bacillati</taxon>
        <taxon>Chloroflexota</taxon>
        <taxon>Anaerolineae</taxon>
        <taxon>Anaerolineales</taxon>
        <taxon>Anaerolineaceae</taxon>
        <taxon>Longilinea</taxon>
    </lineage>
</organism>
<dbReference type="GO" id="GO:0006950">
    <property type="term" value="P:response to stress"/>
    <property type="evidence" value="ECO:0007669"/>
    <property type="project" value="UniProtKB-ARBA"/>
</dbReference>
<dbReference type="STRING" id="360412.LARV_01825"/>
<protein>
    <submittedName>
        <fullName evidence="6">Thioredoxin</fullName>
    </submittedName>
</protein>
<dbReference type="Pfam" id="PF14561">
    <property type="entry name" value="TPR_20"/>
    <property type="match status" value="1"/>
</dbReference>
<dbReference type="InterPro" id="IPR011990">
    <property type="entry name" value="TPR-like_helical_dom_sf"/>
</dbReference>
<dbReference type="Pfam" id="PF14559">
    <property type="entry name" value="TPR_19"/>
    <property type="match status" value="1"/>
</dbReference>
<name>A0A0S7B9B3_9CHLR</name>
<evidence type="ECO:0000259" key="5">
    <source>
        <dbReference type="PROSITE" id="PS51352"/>
    </source>
</evidence>
<evidence type="ECO:0000256" key="2">
    <source>
        <dbReference type="ARBA" id="ARBA00022982"/>
    </source>
</evidence>
<reference evidence="6" key="1">
    <citation type="submission" date="2015-07" db="EMBL/GenBank/DDBJ databases">
        <title>Draft Genome Sequences of Anaerolinea thermolimosa IMO-1, Bellilinea caldifistulae GOMI-1, Leptolinea tardivitalis YMTK-2, Levilinea saccharolytica KIBI-1,Longilinea arvoryzae KOME-1, Previously Described as Members of the Anaerolineaceae (Chloroflexi).</title>
        <authorList>
            <person name="Sekiguchi Y."/>
            <person name="Ohashi A."/>
            <person name="Matsuura N."/>
            <person name="Tourlousse M.D."/>
        </authorList>
    </citation>
    <scope>NUCLEOTIDE SEQUENCE [LARGE SCALE GENOMIC DNA]</scope>
    <source>
        <strain evidence="6">KOME-1</strain>
    </source>
</reference>
<dbReference type="InterPro" id="IPR036249">
    <property type="entry name" value="Thioredoxin-like_sf"/>
</dbReference>
<dbReference type="GO" id="GO:0015035">
    <property type="term" value="F:protein-disulfide reductase activity"/>
    <property type="evidence" value="ECO:0007669"/>
    <property type="project" value="UniProtKB-ARBA"/>
</dbReference>
<dbReference type="PANTHER" id="PTHR43601:SF3">
    <property type="entry name" value="THIOREDOXIN, MITOCHONDRIAL"/>
    <property type="match status" value="1"/>
</dbReference>
<sequence>MMTSDNIVDVNETDFEYEVISYSENIPVVVEFWATWCKPCKTLGPMLETLAREAQGTFRLARVDVDANPNLALHYNVRSIPTVKAFSQGEVVGEFTGLQPEERVREFLARITPPSPLSLAVEKGNSMLQEHDWQEAESIFGDVLDQAPQHPEALLGMAIAVLGQGYGNEALEILHAFPASREYTRAQRLLPLAEALEKSENGLLPDETDLDAAFGNSVRLAGRGNLLAALDGLLDILRQDKHYRHDAARQVFLGLLELLGDSDPQSRTYRSELAAILF</sequence>
<dbReference type="InterPro" id="IPR013766">
    <property type="entry name" value="Thioredoxin_domain"/>
</dbReference>
<dbReference type="EMBL" id="DF967972">
    <property type="protein sequence ID" value="GAP14063.1"/>
    <property type="molecule type" value="Genomic_DNA"/>
</dbReference>
<dbReference type="AlphaFoldDB" id="A0A0S7B9B3"/>
<dbReference type="Proteomes" id="UP000055060">
    <property type="component" value="Unassembled WGS sequence"/>
</dbReference>
<feature type="domain" description="Thioredoxin" evidence="5">
    <location>
        <begin position="1"/>
        <end position="113"/>
    </location>
</feature>
<evidence type="ECO:0000313" key="7">
    <source>
        <dbReference type="Proteomes" id="UP000055060"/>
    </source>
</evidence>
<gene>
    <name evidence="6" type="ORF">LARV_01825</name>
</gene>
<dbReference type="OrthoDB" id="9790390at2"/>
<keyword evidence="7" id="KW-1185">Reference proteome</keyword>
<keyword evidence="3" id="KW-1015">Disulfide bond</keyword>
<dbReference type="FunFam" id="3.40.30.10:FF:000001">
    <property type="entry name" value="Thioredoxin"/>
    <property type="match status" value="1"/>
</dbReference>
<evidence type="ECO:0000256" key="1">
    <source>
        <dbReference type="ARBA" id="ARBA00022448"/>
    </source>
</evidence>
<keyword evidence="1" id="KW-0813">Transport</keyword>
<dbReference type="RefSeq" id="WP_075073351.1">
    <property type="nucleotide sequence ID" value="NZ_DF967972.1"/>
</dbReference>